<dbReference type="GO" id="GO:0047631">
    <property type="term" value="F:ADP-ribose diphosphatase activity"/>
    <property type="evidence" value="ECO:0007669"/>
    <property type="project" value="UniProtKB-EC"/>
</dbReference>
<gene>
    <name evidence="3" type="ORF">FHX39_001215</name>
</gene>
<sequence length="231" mass="24565">MSGSALGDDRVVLAPAELADVALAWPVLSTEILAEGHVATFAQDVVRTPDGGEMTREYLRHPGAVGVIALDEQERVVLVRQYRHPVRHRLSEPPAGLLDHAGEDPLVAAQRELAEEVGLSAGRWDVLVELFTTPGIIGEGLRVYLARDLAVADRPDGFTAEGEEADMDVVWASLDDLLDAVLDGRLHNPTLVSGVLAAGVARARDGFATLRPADAPWPAREALAAAGLLPD</sequence>
<feature type="domain" description="Nudix hydrolase" evidence="2">
    <location>
        <begin position="59"/>
        <end position="197"/>
    </location>
</feature>
<evidence type="ECO:0000256" key="1">
    <source>
        <dbReference type="ARBA" id="ARBA00022801"/>
    </source>
</evidence>
<evidence type="ECO:0000259" key="2">
    <source>
        <dbReference type="PROSITE" id="PS51462"/>
    </source>
</evidence>
<name>A0A7W5P6W0_9ACTN</name>
<dbReference type="PANTHER" id="PTHR11839:SF31">
    <property type="entry name" value="ADP-RIBOSE PYROPHOSPHATASE"/>
    <property type="match status" value="1"/>
</dbReference>
<dbReference type="SUPFAM" id="SSF55811">
    <property type="entry name" value="Nudix"/>
    <property type="match status" value="1"/>
</dbReference>
<protein>
    <submittedName>
        <fullName evidence="3">ADP-ribose pyrophosphatase</fullName>
        <ecNumber evidence="3">3.6.1.13</ecNumber>
    </submittedName>
</protein>
<keyword evidence="4" id="KW-1185">Reference proteome</keyword>
<dbReference type="PANTHER" id="PTHR11839">
    <property type="entry name" value="UDP/ADP-SUGAR PYROPHOSPHATASE"/>
    <property type="match status" value="1"/>
</dbReference>
<dbReference type="PROSITE" id="PS51462">
    <property type="entry name" value="NUDIX"/>
    <property type="match status" value="1"/>
</dbReference>
<dbReference type="GO" id="GO:0005829">
    <property type="term" value="C:cytosol"/>
    <property type="evidence" value="ECO:0007669"/>
    <property type="project" value="TreeGrafter"/>
</dbReference>
<reference evidence="3 4" key="1">
    <citation type="submission" date="2020-08" db="EMBL/GenBank/DDBJ databases">
        <title>Sequencing the genomes of 1000 actinobacteria strains.</title>
        <authorList>
            <person name="Klenk H.-P."/>
        </authorList>
    </citation>
    <scope>NUCLEOTIDE SEQUENCE [LARGE SCALE GENOMIC DNA]</scope>
    <source>
        <strain evidence="3 4">DSM 11053</strain>
    </source>
</reference>
<organism evidence="3 4">
    <name type="scientific">Microlunatus antarcticus</name>
    <dbReference type="NCBI Taxonomy" id="53388"/>
    <lineage>
        <taxon>Bacteria</taxon>
        <taxon>Bacillati</taxon>
        <taxon>Actinomycetota</taxon>
        <taxon>Actinomycetes</taxon>
        <taxon>Propionibacteriales</taxon>
        <taxon>Propionibacteriaceae</taxon>
        <taxon>Microlunatus</taxon>
    </lineage>
</organism>
<keyword evidence="1 3" id="KW-0378">Hydrolase</keyword>
<proteinExistence type="predicted"/>
<comment type="caution">
    <text evidence="3">The sequence shown here is derived from an EMBL/GenBank/DDBJ whole genome shotgun (WGS) entry which is preliminary data.</text>
</comment>
<dbReference type="AlphaFoldDB" id="A0A7W5P6W0"/>
<dbReference type="GO" id="GO:0006753">
    <property type="term" value="P:nucleoside phosphate metabolic process"/>
    <property type="evidence" value="ECO:0007669"/>
    <property type="project" value="TreeGrafter"/>
</dbReference>
<dbReference type="EMBL" id="JACHZG010000001">
    <property type="protein sequence ID" value="MBB3326271.1"/>
    <property type="molecule type" value="Genomic_DNA"/>
</dbReference>
<dbReference type="EC" id="3.6.1.13" evidence="3"/>
<dbReference type="Pfam" id="PF00293">
    <property type="entry name" value="NUDIX"/>
    <property type="match status" value="1"/>
</dbReference>
<accession>A0A7W5P6W0</accession>
<dbReference type="Gene3D" id="3.90.79.10">
    <property type="entry name" value="Nucleoside Triphosphate Pyrophosphohydrolase"/>
    <property type="match status" value="1"/>
</dbReference>
<dbReference type="InterPro" id="IPR015797">
    <property type="entry name" value="NUDIX_hydrolase-like_dom_sf"/>
</dbReference>
<dbReference type="InterPro" id="IPR000086">
    <property type="entry name" value="NUDIX_hydrolase_dom"/>
</dbReference>
<evidence type="ECO:0000313" key="4">
    <source>
        <dbReference type="Proteomes" id="UP000565572"/>
    </source>
</evidence>
<dbReference type="Proteomes" id="UP000565572">
    <property type="component" value="Unassembled WGS sequence"/>
</dbReference>
<dbReference type="GO" id="GO:0019693">
    <property type="term" value="P:ribose phosphate metabolic process"/>
    <property type="evidence" value="ECO:0007669"/>
    <property type="project" value="TreeGrafter"/>
</dbReference>
<evidence type="ECO:0000313" key="3">
    <source>
        <dbReference type="EMBL" id="MBB3326271.1"/>
    </source>
</evidence>